<organism evidence="1 2">
    <name type="scientific">Epilithonimonas hispanica</name>
    <dbReference type="NCBI Taxonomy" id="358687"/>
    <lineage>
        <taxon>Bacteria</taxon>
        <taxon>Pseudomonadati</taxon>
        <taxon>Bacteroidota</taxon>
        <taxon>Flavobacteriia</taxon>
        <taxon>Flavobacteriales</taxon>
        <taxon>Weeksellaceae</taxon>
        <taxon>Chryseobacterium group</taxon>
        <taxon>Epilithonimonas</taxon>
    </lineage>
</organism>
<dbReference type="Proteomes" id="UP000256326">
    <property type="component" value="Unassembled WGS sequence"/>
</dbReference>
<proteinExistence type="predicted"/>
<reference evidence="1 2" key="1">
    <citation type="journal article" date="2006" name="Int. J. Syst. Evol. Microbiol.">
        <title>Chryseobacterium hispanicum sp. nov., isolated from the drinking water distribution system of Sevilla, Spain.</title>
        <authorList>
            <person name="Gallego V."/>
            <person name="Garcia M.T."/>
            <person name="Ventosa A."/>
        </authorList>
    </citation>
    <scope>NUCLEOTIDE SEQUENCE [LARGE SCALE GENOMIC DNA]</scope>
    <source>
        <strain evidence="1 2">KCTC 22104</strain>
    </source>
</reference>
<dbReference type="RefSeq" id="WP_116033850.1">
    <property type="nucleotide sequence ID" value="NZ_JBHLVV010000052.1"/>
</dbReference>
<sequence>MIYLQEKDLKSYTQERLINESVADFQEAKDELESHRISEVKVMISKYYDVAKIFSETEPVRHSHLVKILTKMVGYDIKKRNAARKVSDDVNKDLEWAEKELDKMHRGIIKFDDLPPKQADPNSPGSSASKMLYGNLKNEDFYI</sequence>
<dbReference type="OrthoDB" id="1450673at2"/>
<gene>
    <name evidence="1" type="ORF">DRF58_05995</name>
</gene>
<evidence type="ECO:0000313" key="1">
    <source>
        <dbReference type="EMBL" id="REC71365.1"/>
    </source>
</evidence>
<evidence type="ECO:0000313" key="2">
    <source>
        <dbReference type="Proteomes" id="UP000256326"/>
    </source>
</evidence>
<dbReference type="AlphaFoldDB" id="A0A3D9D053"/>
<protein>
    <recommendedName>
        <fullName evidence="3">DUF1320 domain-containing protein</fullName>
    </recommendedName>
</protein>
<name>A0A3D9D053_9FLAO</name>
<comment type="caution">
    <text evidence="1">The sequence shown here is derived from an EMBL/GenBank/DDBJ whole genome shotgun (WGS) entry which is preliminary data.</text>
</comment>
<keyword evidence="2" id="KW-1185">Reference proteome</keyword>
<evidence type="ECO:0008006" key="3">
    <source>
        <dbReference type="Google" id="ProtNLM"/>
    </source>
</evidence>
<accession>A0A3D9D053</accession>
<dbReference type="EMBL" id="QNUG01000010">
    <property type="protein sequence ID" value="REC71365.1"/>
    <property type="molecule type" value="Genomic_DNA"/>
</dbReference>